<proteinExistence type="predicted"/>
<dbReference type="Gene3D" id="3.40.50.1820">
    <property type="entry name" value="alpha/beta hydrolase"/>
    <property type="match status" value="1"/>
</dbReference>
<keyword evidence="1" id="KW-0812">Transmembrane</keyword>
<dbReference type="InterPro" id="IPR000073">
    <property type="entry name" value="AB_hydrolase_1"/>
</dbReference>
<name>A0A2G2XU32_CAPAN</name>
<dbReference type="PANTHER" id="PTHR43139">
    <property type="entry name" value="SI:DKEY-122A22.2"/>
    <property type="match status" value="1"/>
</dbReference>
<evidence type="ECO:0000313" key="4">
    <source>
        <dbReference type="Proteomes" id="UP000222542"/>
    </source>
</evidence>
<feature type="domain" description="AB hydrolase-1" evidence="2">
    <location>
        <begin position="81"/>
        <end position="133"/>
    </location>
</feature>
<dbReference type="Proteomes" id="UP000222542">
    <property type="component" value="Unassembled WGS sequence"/>
</dbReference>
<comment type="caution">
    <text evidence="3">The sequence shown here is derived from an EMBL/GenBank/DDBJ whole genome shotgun (WGS) entry which is preliminary data.</text>
</comment>
<dbReference type="EMBL" id="AYRZ02000368">
    <property type="protein sequence ID" value="PHT60992.1"/>
    <property type="molecule type" value="Genomic_DNA"/>
</dbReference>
<evidence type="ECO:0000259" key="2">
    <source>
        <dbReference type="Pfam" id="PF00561"/>
    </source>
</evidence>
<accession>A0A2G2XU32</accession>
<reference evidence="3 4" key="1">
    <citation type="journal article" date="2014" name="Nat. Genet.">
        <title>Genome sequence of the hot pepper provides insights into the evolution of pungency in Capsicum species.</title>
        <authorList>
            <person name="Kim S."/>
            <person name="Park M."/>
            <person name="Yeom S.I."/>
            <person name="Kim Y.M."/>
            <person name="Lee J.M."/>
            <person name="Lee H.A."/>
            <person name="Seo E."/>
            <person name="Choi J."/>
            <person name="Cheong K."/>
            <person name="Kim K.T."/>
            <person name="Jung K."/>
            <person name="Lee G.W."/>
            <person name="Oh S.K."/>
            <person name="Bae C."/>
            <person name="Kim S.B."/>
            <person name="Lee H.Y."/>
            <person name="Kim S.Y."/>
            <person name="Kim M.S."/>
            <person name="Kang B.C."/>
            <person name="Jo Y.D."/>
            <person name="Yang H.B."/>
            <person name="Jeong H.J."/>
            <person name="Kang W.H."/>
            <person name="Kwon J.K."/>
            <person name="Shin C."/>
            <person name="Lim J.Y."/>
            <person name="Park J.H."/>
            <person name="Huh J.H."/>
            <person name="Kim J.S."/>
            <person name="Kim B.D."/>
            <person name="Cohen O."/>
            <person name="Paran I."/>
            <person name="Suh M.C."/>
            <person name="Lee S.B."/>
            <person name="Kim Y.K."/>
            <person name="Shin Y."/>
            <person name="Noh S.J."/>
            <person name="Park J."/>
            <person name="Seo Y.S."/>
            <person name="Kwon S.Y."/>
            <person name="Kim H.A."/>
            <person name="Park J.M."/>
            <person name="Kim H.J."/>
            <person name="Choi S.B."/>
            <person name="Bosland P.W."/>
            <person name="Reeves G."/>
            <person name="Jo S.H."/>
            <person name="Lee B.W."/>
            <person name="Cho H.T."/>
            <person name="Choi H.S."/>
            <person name="Lee M.S."/>
            <person name="Yu Y."/>
            <person name="Do Choi Y."/>
            <person name="Park B.S."/>
            <person name="van Deynze A."/>
            <person name="Ashrafi H."/>
            <person name="Hill T."/>
            <person name="Kim W.T."/>
            <person name="Pai H.S."/>
            <person name="Ahn H.K."/>
            <person name="Yeam I."/>
            <person name="Giovannoni J.J."/>
            <person name="Rose J.K."/>
            <person name="Sorensen I."/>
            <person name="Lee S.J."/>
            <person name="Kim R.W."/>
            <person name="Choi I.Y."/>
            <person name="Choi B.S."/>
            <person name="Lim J.S."/>
            <person name="Lee Y.H."/>
            <person name="Choi D."/>
        </authorList>
    </citation>
    <scope>NUCLEOTIDE SEQUENCE [LARGE SCALE GENOMIC DNA]</scope>
    <source>
        <strain evidence="4">cv. CM334</strain>
    </source>
</reference>
<dbReference type="AlphaFoldDB" id="A0A2G2XU32"/>
<keyword evidence="1" id="KW-1133">Transmembrane helix</keyword>
<organism evidence="3 4">
    <name type="scientific">Capsicum annuum</name>
    <name type="common">Capsicum pepper</name>
    <dbReference type="NCBI Taxonomy" id="4072"/>
    <lineage>
        <taxon>Eukaryota</taxon>
        <taxon>Viridiplantae</taxon>
        <taxon>Streptophyta</taxon>
        <taxon>Embryophyta</taxon>
        <taxon>Tracheophyta</taxon>
        <taxon>Spermatophyta</taxon>
        <taxon>Magnoliopsida</taxon>
        <taxon>eudicotyledons</taxon>
        <taxon>Gunneridae</taxon>
        <taxon>Pentapetalae</taxon>
        <taxon>asterids</taxon>
        <taxon>lamiids</taxon>
        <taxon>Solanales</taxon>
        <taxon>Solanaceae</taxon>
        <taxon>Solanoideae</taxon>
        <taxon>Capsiceae</taxon>
        <taxon>Capsicum</taxon>
    </lineage>
</organism>
<dbReference type="PANTHER" id="PTHR43139:SF25">
    <property type="entry name" value="ALPHA_BETA-HYDROLASES SUPERFAMILY PROTEIN"/>
    <property type="match status" value="1"/>
</dbReference>
<feature type="transmembrane region" description="Helical" evidence="1">
    <location>
        <begin position="36"/>
        <end position="60"/>
    </location>
</feature>
<dbReference type="Gramene" id="PHT60992">
    <property type="protein sequence ID" value="PHT60992"/>
    <property type="gene ID" value="T459_35160"/>
</dbReference>
<reference evidence="3 4" key="2">
    <citation type="journal article" date="2017" name="Genome Biol.">
        <title>New reference genome sequences of hot pepper reveal the massive evolution of plant disease-resistance genes by retroduplication.</title>
        <authorList>
            <person name="Kim S."/>
            <person name="Park J."/>
            <person name="Yeom S.I."/>
            <person name="Kim Y.M."/>
            <person name="Seo E."/>
            <person name="Kim K.T."/>
            <person name="Kim M.S."/>
            <person name="Lee J.M."/>
            <person name="Cheong K."/>
            <person name="Shin H.S."/>
            <person name="Kim S.B."/>
            <person name="Han K."/>
            <person name="Lee J."/>
            <person name="Park M."/>
            <person name="Lee H.A."/>
            <person name="Lee H.Y."/>
            <person name="Lee Y."/>
            <person name="Oh S."/>
            <person name="Lee J.H."/>
            <person name="Choi E."/>
            <person name="Choi E."/>
            <person name="Lee S.E."/>
            <person name="Jeon J."/>
            <person name="Kim H."/>
            <person name="Choi G."/>
            <person name="Song H."/>
            <person name="Lee J."/>
            <person name="Lee S.C."/>
            <person name="Kwon J.K."/>
            <person name="Lee H.Y."/>
            <person name="Koo N."/>
            <person name="Hong Y."/>
            <person name="Kim R.W."/>
            <person name="Kang W.H."/>
            <person name="Huh J.H."/>
            <person name="Kang B.C."/>
            <person name="Yang T.J."/>
            <person name="Lee Y.H."/>
            <person name="Bennetzen J.L."/>
            <person name="Choi D."/>
        </authorList>
    </citation>
    <scope>NUCLEOTIDE SEQUENCE [LARGE SCALE GENOMIC DNA]</scope>
    <source>
        <strain evidence="4">cv. CM334</strain>
    </source>
</reference>
<keyword evidence="4" id="KW-1185">Reference proteome</keyword>
<keyword evidence="1" id="KW-0472">Membrane</keyword>
<evidence type="ECO:0000313" key="3">
    <source>
        <dbReference type="EMBL" id="PHT60992.1"/>
    </source>
</evidence>
<dbReference type="SUPFAM" id="SSF53474">
    <property type="entry name" value="alpha/beta-Hydrolases"/>
    <property type="match status" value="1"/>
</dbReference>
<dbReference type="InterPro" id="IPR029058">
    <property type="entry name" value="AB_hydrolase_fold"/>
</dbReference>
<protein>
    <recommendedName>
        <fullName evidence="2">AB hydrolase-1 domain-containing protein</fullName>
    </recommendedName>
</protein>
<gene>
    <name evidence="3" type="ORF">T459_35160</name>
</gene>
<dbReference type="STRING" id="4072.A0A2G2XU32"/>
<dbReference type="Pfam" id="PF00561">
    <property type="entry name" value="Abhydrolase_1"/>
    <property type="match status" value="1"/>
</dbReference>
<dbReference type="InterPro" id="IPR052370">
    <property type="entry name" value="Meta-cleavage_hydrolase"/>
</dbReference>
<evidence type="ECO:0000256" key="1">
    <source>
        <dbReference type="SAM" id="Phobius"/>
    </source>
</evidence>
<dbReference type="GO" id="GO:0016787">
    <property type="term" value="F:hydrolase activity"/>
    <property type="evidence" value="ECO:0007669"/>
    <property type="project" value="UniProtKB-ARBA"/>
</dbReference>
<sequence length="270" mass="30275">MVRLRRFARLTDKMVAAIPPSQPDPLYRAPNDSKTLYCFLASCCYIFFIVSFSVPGFAAVESRVFPKQPLYLKEVVLRCERTESFQAQCVMTTMEAYGVKKMIVVGLSYGGFVGYSMASQYPEAVEKLVLGCSGVCLEEKDMKNGMFQVKSVDEAVSILLVKFSFYKPAKHVPSCFLNDFIYIFSDGVWFEGNSGFLSQSSVFLVLVRGKSYVVRKWIRSSLERKKGLGRIDLVLGILGGSWVNGFLKGFERSFIRFGGLICSHGCSRIT</sequence>